<evidence type="ECO:0000313" key="8">
    <source>
        <dbReference type="Proteomes" id="UP000694569"/>
    </source>
</evidence>
<evidence type="ECO:0000313" key="7">
    <source>
        <dbReference type="Ensembl" id="ENSLLEP00000000876.1"/>
    </source>
</evidence>
<accession>A0A8C5LLV3</accession>
<evidence type="ECO:0000256" key="1">
    <source>
        <dbReference type="ARBA" id="ARBA00004141"/>
    </source>
</evidence>
<evidence type="ECO:0000256" key="2">
    <source>
        <dbReference type="ARBA" id="ARBA00022692"/>
    </source>
</evidence>
<proteinExistence type="predicted"/>
<keyword evidence="5" id="KW-0325">Glycoprotein</keyword>
<dbReference type="InterPro" id="IPR018499">
    <property type="entry name" value="Tetraspanin/Peripherin"/>
</dbReference>
<dbReference type="AlphaFoldDB" id="A0A8C5LLV3"/>
<dbReference type="GeneTree" id="ENSGT00940000164634"/>
<dbReference type="Proteomes" id="UP000694569">
    <property type="component" value="Unplaced"/>
</dbReference>
<comment type="subcellular location">
    <subcellularLocation>
        <location evidence="1">Membrane</location>
        <topology evidence="1">Multi-pass membrane protein</topology>
    </subcellularLocation>
</comment>
<evidence type="ECO:0008006" key="9">
    <source>
        <dbReference type="Google" id="ProtNLM"/>
    </source>
</evidence>
<keyword evidence="2 6" id="KW-0812">Transmembrane</keyword>
<reference evidence="7" key="2">
    <citation type="submission" date="2025-09" db="UniProtKB">
        <authorList>
            <consortium name="Ensembl"/>
        </authorList>
    </citation>
    <scope>IDENTIFICATION</scope>
</reference>
<keyword evidence="3 6" id="KW-1133">Transmembrane helix</keyword>
<feature type="transmembrane region" description="Helical" evidence="6">
    <location>
        <begin position="85"/>
        <end position="106"/>
    </location>
</feature>
<evidence type="ECO:0000256" key="5">
    <source>
        <dbReference type="ARBA" id="ARBA00023180"/>
    </source>
</evidence>
<reference evidence="7" key="1">
    <citation type="submission" date="2025-08" db="UniProtKB">
        <authorList>
            <consortium name="Ensembl"/>
        </authorList>
    </citation>
    <scope>IDENTIFICATION</scope>
</reference>
<protein>
    <recommendedName>
        <fullName evidence="9">Transmembrane protein</fullName>
    </recommendedName>
</protein>
<keyword evidence="4 6" id="KW-0472">Membrane</keyword>
<feature type="transmembrane region" description="Helical" evidence="6">
    <location>
        <begin position="12"/>
        <end position="31"/>
    </location>
</feature>
<evidence type="ECO:0000256" key="6">
    <source>
        <dbReference type="SAM" id="Phobius"/>
    </source>
</evidence>
<name>A0A8C5LLV3_9ANUR</name>
<dbReference type="Pfam" id="PF00335">
    <property type="entry name" value="Tetraspanin"/>
    <property type="match status" value="1"/>
</dbReference>
<keyword evidence="8" id="KW-1185">Reference proteome</keyword>
<feature type="transmembrane region" description="Helical" evidence="6">
    <location>
        <begin position="43"/>
        <end position="65"/>
    </location>
</feature>
<dbReference type="OrthoDB" id="9993879at2759"/>
<dbReference type="Ensembl" id="ENSLLET00000000908.1">
    <property type="protein sequence ID" value="ENSLLEP00000000876.1"/>
    <property type="gene ID" value="ENSLLEG00000000566.1"/>
</dbReference>
<evidence type="ECO:0000256" key="4">
    <source>
        <dbReference type="ARBA" id="ARBA00023136"/>
    </source>
</evidence>
<dbReference type="GO" id="GO:0016020">
    <property type="term" value="C:membrane"/>
    <property type="evidence" value="ECO:0007669"/>
    <property type="project" value="UniProtKB-SubCell"/>
</dbReference>
<evidence type="ECO:0000256" key="3">
    <source>
        <dbReference type="ARBA" id="ARBA00022989"/>
    </source>
</evidence>
<organism evidence="7 8">
    <name type="scientific">Leptobrachium leishanense</name>
    <name type="common">Leishan spiny toad</name>
    <dbReference type="NCBI Taxonomy" id="445787"/>
    <lineage>
        <taxon>Eukaryota</taxon>
        <taxon>Metazoa</taxon>
        <taxon>Chordata</taxon>
        <taxon>Craniata</taxon>
        <taxon>Vertebrata</taxon>
        <taxon>Euteleostomi</taxon>
        <taxon>Amphibia</taxon>
        <taxon>Batrachia</taxon>
        <taxon>Anura</taxon>
        <taxon>Pelobatoidea</taxon>
        <taxon>Megophryidae</taxon>
        <taxon>Leptobrachium</taxon>
    </lineage>
</organism>
<sequence length="143" mass="16284">MWSNLHTTKCFLSIISLFYWVVGAGLAYIVYKLFHTYQEYTELLSYNYIVVPASLLIIISVTMFITGVTDLVAAIKEYNFNWKCYMVLAFIVVATGIIGLIVGLLYKDKLNPHLEGNMSKLFQKYDGESTQSSTVDSIQERVI</sequence>